<keyword evidence="2 7" id="KW-0813">Transport</keyword>
<dbReference type="GO" id="GO:0030007">
    <property type="term" value="P:intracellular potassium ion homeostasis"/>
    <property type="evidence" value="ECO:0007669"/>
    <property type="project" value="UniProtKB-UniRule"/>
</dbReference>
<feature type="transmembrane region" description="Helical" evidence="7">
    <location>
        <begin position="676"/>
        <end position="699"/>
    </location>
</feature>
<comment type="caution">
    <text evidence="9">The sequence shown here is derived from an EMBL/GenBank/DDBJ whole genome shotgun (WGS) entry which is preliminary data.</text>
</comment>
<dbReference type="GO" id="GO:0005886">
    <property type="term" value="C:plasma membrane"/>
    <property type="evidence" value="ECO:0007669"/>
    <property type="project" value="InterPro"/>
</dbReference>
<keyword evidence="7" id="KW-0630">Potassium</keyword>
<feature type="transmembrane region" description="Helical" evidence="7">
    <location>
        <begin position="88"/>
        <end position="107"/>
    </location>
</feature>
<evidence type="ECO:0000256" key="3">
    <source>
        <dbReference type="ARBA" id="ARBA00022692"/>
    </source>
</evidence>
<comment type="subcellular location">
    <subcellularLocation>
        <location evidence="1">Membrane</location>
        <topology evidence="1">Multi-pass membrane protein</topology>
    </subcellularLocation>
</comment>
<evidence type="ECO:0000256" key="2">
    <source>
        <dbReference type="ARBA" id="ARBA00022448"/>
    </source>
</evidence>
<dbReference type="PANTHER" id="PTHR31064">
    <property type="entry name" value="POTASSIUM TRANSPORT PROTEIN DDB_G0292412-RELATED"/>
    <property type="match status" value="1"/>
</dbReference>
<keyword evidence="6 7" id="KW-0472">Membrane</keyword>
<keyword evidence="5 7" id="KW-0406">Ion transport</keyword>
<evidence type="ECO:0000256" key="6">
    <source>
        <dbReference type="ARBA" id="ARBA00023136"/>
    </source>
</evidence>
<protein>
    <recommendedName>
        <fullName evidence="7">Potassium transport protein</fullName>
    </recommendedName>
</protein>
<evidence type="ECO:0000256" key="8">
    <source>
        <dbReference type="SAM" id="MobiDB-lite"/>
    </source>
</evidence>
<feature type="transmembrane region" description="Helical" evidence="7">
    <location>
        <begin position="348"/>
        <end position="372"/>
    </location>
</feature>
<gene>
    <name evidence="9" type="ORF">BP6252_03700</name>
</gene>
<dbReference type="GO" id="GO:1990573">
    <property type="term" value="P:potassium ion import across plasma membrane"/>
    <property type="evidence" value="ECO:0007669"/>
    <property type="project" value="TreeGrafter"/>
</dbReference>
<evidence type="ECO:0000256" key="1">
    <source>
        <dbReference type="ARBA" id="ARBA00004141"/>
    </source>
</evidence>
<dbReference type="PIRSF" id="PIRSF002450">
    <property type="entry name" value="K+_transpter_TRK"/>
    <property type="match status" value="1"/>
</dbReference>
<dbReference type="STRING" id="1849047.A0A3D8S9W1"/>
<evidence type="ECO:0000313" key="10">
    <source>
        <dbReference type="Proteomes" id="UP000256645"/>
    </source>
</evidence>
<dbReference type="EMBL" id="PDLM01000003">
    <property type="protein sequence ID" value="RDW82588.1"/>
    <property type="molecule type" value="Genomic_DNA"/>
</dbReference>
<feature type="transmembrane region" description="Helical" evidence="7">
    <location>
        <begin position="491"/>
        <end position="513"/>
    </location>
</feature>
<evidence type="ECO:0000256" key="4">
    <source>
        <dbReference type="ARBA" id="ARBA00022989"/>
    </source>
</evidence>
<dbReference type="InterPro" id="IPR051143">
    <property type="entry name" value="TrkH_K-transport"/>
</dbReference>
<feature type="transmembrane region" description="Helical" evidence="7">
    <location>
        <begin position="424"/>
        <end position="450"/>
    </location>
</feature>
<dbReference type="Proteomes" id="UP000256645">
    <property type="component" value="Unassembled WGS sequence"/>
</dbReference>
<dbReference type="Pfam" id="PF02386">
    <property type="entry name" value="TrkH"/>
    <property type="match status" value="1"/>
</dbReference>
<organism evidence="9 10">
    <name type="scientific">Coleophoma cylindrospora</name>
    <dbReference type="NCBI Taxonomy" id="1849047"/>
    <lineage>
        <taxon>Eukaryota</taxon>
        <taxon>Fungi</taxon>
        <taxon>Dikarya</taxon>
        <taxon>Ascomycota</taxon>
        <taxon>Pezizomycotina</taxon>
        <taxon>Leotiomycetes</taxon>
        <taxon>Helotiales</taxon>
        <taxon>Dermateaceae</taxon>
        <taxon>Coleophoma</taxon>
    </lineage>
</organism>
<feature type="transmembrane region" description="Helical" evidence="7">
    <location>
        <begin position="552"/>
        <end position="573"/>
    </location>
</feature>
<name>A0A3D8S9W1_9HELO</name>
<accession>A0A3D8S9W1</accession>
<keyword evidence="7" id="KW-0633">Potassium transport</keyword>
<keyword evidence="3 7" id="KW-0812">Transmembrane</keyword>
<dbReference type="PANTHER" id="PTHR31064:SF37">
    <property type="entry name" value="TRANSPORTER, PUTATIVE (EUROFUNG)-RELATED"/>
    <property type="match status" value="1"/>
</dbReference>
<dbReference type="InterPro" id="IPR003445">
    <property type="entry name" value="Cat_transpt"/>
</dbReference>
<feature type="compositionally biased region" description="Basic and acidic residues" evidence="8">
    <location>
        <begin position="153"/>
        <end position="172"/>
    </location>
</feature>
<feature type="transmembrane region" description="Helical" evidence="7">
    <location>
        <begin position="525"/>
        <end position="546"/>
    </location>
</feature>
<dbReference type="GO" id="GO:0140107">
    <property type="term" value="F:high-affinity potassium ion transmembrane transporter activity"/>
    <property type="evidence" value="ECO:0007669"/>
    <property type="project" value="TreeGrafter"/>
</dbReference>
<reference evidence="9 10" key="1">
    <citation type="journal article" date="2018" name="IMA Fungus">
        <title>IMA Genome-F 9: Draft genome sequence of Annulohypoxylon stygium, Aspergillus mulundensis, Berkeleyomyces basicola (syn. Thielaviopsis basicola), Ceratocystis smalleyi, two Cercospora beticola strains, Coleophoma cylindrospora, Fusarium fracticaudum, Phialophora cf. hyalina, and Morchella septimelata.</title>
        <authorList>
            <person name="Wingfield B.D."/>
            <person name="Bills G.F."/>
            <person name="Dong Y."/>
            <person name="Huang W."/>
            <person name="Nel W.J."/>
            <person name="Swalarsk-Parry B.S."/>
            <person name="Vaghefi N."/>
            <person name="Wilken P.M."/>
            <person name="An Z."/>
            <person name="de Beer Z.W."/>
            <person name="De Vos L."/>
            <person name="Chen L."/>
            <person name="Duong T.A."/>
            <person name="Gao Y."/>
            <person name="Hammerbacher A."/>
            <person name="Kikkert J.R."/>
            <person name="Li Y."/>
            <person name="Li H."/>
            <person name="Li K."/>
            <person name="Li Q."/>
            <person name="Liu X."/>
            <person name="Ma X."/>
            <person name="Naidoo K."/>
            <person name="Pethybridge S.J."/>
            <person name="Sun J."/>
            <person name="Steenkamp E.T."/>
            <person name="van der Nest M.A."/>
            <person name="van Wyk S."/>
            <person name="Wingfield M.J."/>
            <person name="Xiong C."/>
            <person name="Yue Q."/>
            <person name="Zhang X."/>
        </authorList>
    </citation>
    <scope>NUCLEOTIDE SEQUENCE [LARGE SCALE GENOMIC DNA]</scope>
    <source>
        <strain evidence="9 10">BP6252</strain>
    </source>
</reference>
<feature type="region of interest" description="Disordered" evidence="8">
    <location>
        <begin position="133"/>
        <end position="172"/>
    </location>
</feature>
<dbReference type="OrthoDB" id="9999863at2759"/>
<evidence type="ECO:0000256" key="5">
    <source>
        <dbReference type="ARBA" id="ARBA00023065"/>
    </source>
</evidence>
<keyword evidence="10" id="KW-1185">Reference proteome</keyword>
<dbReference type="InterPro" id="IPR015958">
    <property type="entry name" value="Trk1_fungi"/>
</dbReference>
<evidence type="ECO:0000313" key="9">
    <source>
        <dbReference type="EMBL" id="RDW82588.1"/>
    </source>
</evidence>
<dbReference type="AlphaFoldDB" id="A0A3D8S9W1"/>
<feature type="transmembrane region" description="Helical" evidence="7">
    <location>
        <begin position="31"/>
        <end position="49"/>
    </location>
</feature>
<comment type="similarity">
    <text evidence="7">Belongs to the TrkH potassium transport family.</text>
</comment>
<evidence type="ECO:0000256" key="7">
    <source>
        <dbReference type="PIRNR" id="PIRNR002450"/>
    </source>
</evidence>
<keyword evidence="4 7" id="KW-1133">Transmembrane helix</keyword>
<feature type="transmembrane region" description="Helical" evidence="7">
    <location>
        <begin position="652"/>
        <end position="670"/>
    </location>
</feature>
<proteinExistence type="inferred from homology"/>
<sequence>MATAKSQGLVERDLTSRIRSYLPPMNFITLHYLYFISVCLVASAIFWGVSEPKKSIGYTDCLFLVVSAMTEAGLNTVNLSTMTTFQQFILWFLIIIGSAIWVSIFTVHTRKRVFETRFKYMIKSQRDARRLRRRSLSETREVPVQTRLATSQKDAEPLDKSVFESRHSEPRDPIQIPLRDEVTAGSSRHGEKEAGVVDGTLLSEQTASISLTDRAESGLNLSTSKLPGTNAIARKGFKQQGCSPNLGIEDGSAIVDEDSVIESNNSHGLTFAPVIGHKPNTSVYTLPGTMTRARTESIPETVVEKESRPWKYTSYLTRYNTGRNAQFYGLTYKEREHLGGVEYRAISLLAWIVPVYFALWQLISCLSLGVYMANKKPNVSLSNGINPWDNRWLGAFNAVSAFNNSGMSLLDLNMIPFQRDPYPLLTMGLLILAGNTAYPIFLRLIIWTMLKLLCFFYPDEARHEDHKETLRFVLQYPRRVYTNLFPSGATWWLLFVVIVLNGIDWAAFELLNIGNKAVQDILGHFRVLDGLFQAVAVRSGGFYVISIPTLRIGLQVLYVIMMYISVYPVVITMRNSNVYEERSLGIYADDPPAFAFPERQFNQEKEVVKSTVPKFLKRTLTGVVKTSGPGGKSPSGTEFVRQQVRGQLSHDLWTIVVAILFISCIEVANFDRDPATYSVFNIVFEVVSGYGCVGISVGLPDQAYSFSGSWHKASKLILCAVMLRGRHRGLPVALDRAVRLPSENEETAEKERKRMSAHIKRRLSMLV</sequence>